<reference evidence="1 2" key="1">
    <citation type="submission" date="2015-07" db="EMBL/GenBank/DDBJ databases">
        <title>Genome analysis of myxobacterium Chondromyces crocatus Cm c5 reveals a high potential for natural compound synthesis and the genetic basis for the loss of fruiting body formation.</title>
        <authorList>
            <person name="Zaburannyi N."/>
            <person name="Bunk B."/>
            <person name="Maier J."/>
            <person name="Overmann J."/>
            <person name="Mueller R."/>
        </authorList>
    </citation>
    <scope>NUCLEOTIDE SEQUENCE [LARGE SCALE GENOMIC DNA]</scope>
    <source>
        <strain evidence="1 2">Cm c5</strain>
    </source>
</reference>
<proteinExistence type="predicted"/>
<accession>A0A0K1EQ67</accession>
<dbReference type="STRING" id="52.CMC5_070240"/>
<organism evidence="1 2">
    <name type="scientific">Chondromyces crocatus</name>
    <dbReference type="NCBI Taxonomy" id="52"/>
    <lineage>
        <taxon>Bacteria</taxon>
        <taxon>Pseudomonadati</taxon>
        <taxon>Myxococcota</taxon>
        <taxon>Polyangia</taxon>
        <taxon>Polyangiales</taxon>
        <taxon>Polyangiaceae</taxon>
        <taxon>Chondromyces</taxon>
    </lineage>
</organism>
<keyword evidence="2" id="KW-1185">Reference proteome</keyword>
<dbReference type="PROSITE" id="PS51257">
    <property type="entry name" value="PROKAR_LIPOPROTEIN"/>
    <property type="match status" value="1"/>
</dbReference>
<dbReference type="OrthoDB" id="5494850at2"/>
<evidence type="ECO:0000313" key="2">
    <source>
        <dbReference type="Proteomes" id="UP000067626"/>
    </source>
</evidence>
<name>A0A0K1EQ67_CHOCO</name>
<dbReference type="EMBL" id="CP012159">
    <property type="protein sequence ID" value="AKT42797.1"/>
    <property type="molecule type" value="Genomic_DNA"/>
</dbReference>
<evidence type="ECO:0000313" key="1">
    <source>
        <dbReference type="EMBL" id="AKT42797.1"/>
    </source>
</evidence>
<gene>
    <name evidence="1" type="ORF">CMC5_070240</name>
</gene>
<dbReference type="Proteomes" id="UP000067626">
    <property type="component" value="Chromosome"/>
</dbReference>
<sequence>MTRRAAVLVGLLSASASCSPPLQSGGVIVVDGAAARLGAMCRWRSGGHDELCPAAAPSAPSAKVRRLEGGAEEGLSGALAGGKAGDYLLENDQIAVIIEQLGRVEGGGHLIDAADAGRRRDELERVATYLGRAAGQALYKELTTGRDDEGTAWVEARGHVAGDESLVIATRYSLRPADRAVLLSTTLENRGAQPSMRLELGDAVRWGGTLLVAPRCVPGCPGPYVGPYLAGIGTDTAYVLIPVEATALQASTDAGESEISLTHREHLPPGERLVYERVLAVAPRGDSAGVATELLVLGGGMPGGLDVELTDIGGEALAAVHGRVLLTPIAPEGQAVLDDIPLWLKASAEPARNLEGQAARPLKVGGEVPPGAYRLGFEGEGRRANEETSVIIRAGEVTRAKLALTGP</sequence>
<protein>
    <submittedName>
        <fullName evidence="1">Uncharacterized protein</fullName>
    </submittedName>
</protein>
<dbReference type="AlphaFoldDB" id="A0A0K1EQ67"/>
<dbReference type="KEGG" id="ccro:CMC5_070240"/>
<dbReference type="RefSeq" id="WP_050434366.1">
    <property type="nucleotide sequence ID" value="NZ_CP012159.1"/>
</dbReference>